<proteinExistence type="predicted"/>
<dbReference type="AlphaFoldDB" id="A0A2J8K5A0"/>
<gene>
    <name evidence="1" type="ORF">CK820_G0041310</name>
</gene>
<evidence type="ECO:0000313" key="2">
    <source>
        <dbReference type="Proteomes" id="UP000236370"/>
    </source>
</evidence>
<dbReference type="EMBL" id="NBAG03000392">
    <property type="protein sequence ID" value="PNI30206.1"/>
    <property type="molecule type" value="Genomic_DNA"/>
</dbReference>
<name>A0A2J8K5A0_PANTR</name>
<evidence type="ECO:0000313" key="1">
    <source>
        <dbReference type="EMBL" id="PNI30206.1"/>
    </source>
</evidence>
<accession>A0A2J8K5A0</accession>
<dbReference type="Proteomes" id="UP000236370">
    <property type="component" value="Unassembled WGS sequence"/>
</dbReference>
<organism evidence="1 2">
    <name type="scientific">Pan troglodytes</name>
    <name type="common">Chimpanzee</name>
    <dbReference type="NCBI Taxonomy" id="9598"/>
    <lineage>
        <taxon>Eukaryota</taxon>
        <taxon>Metazoa</taxon>
        <taxon>Chordata</taxon>
        <taxon>Craniata</taxon>
        <taxon>Vertebrata</taxon>
        <taxon>Euteleostomi</taxon>
        <taxon>Mammalia</taxon>
        <taxon>Eutheria</taxon>
        <taxon>Euarchontoglires</taxon>
        <taxon>Primates</taxon>
        <taxon>Haplorrhini</taxon>
        <taxon>Catarrhini</taxon>
        <taxon>Hominidae</taxon>
        <taxon>Pan</taxon>
    </lineage>
</organism>
<feature type="non-terminal residue" evidence="1">
    <location>
        <position position="1"/>
    </location>
</feature>
<reference evidence="1 2" key="1">
    <citation type="submission" date="2017-12" db="EMBL/GenBank/DDBJ databases">
        <title>High-resolution comparative analysis of great ape genomes.</title>
        <authorList>
            <person name="Pollen A."/>
            <person name="Hastie A."/>
            <person name="Hormozdiari F."/>
            <person name="Dougherty M."/>
            <person name="Liu R."/>
            <person name="Chaisson M."/>
            <person name="Hoppe E."/>
            <person name="Hill C."/>
            <person name="Pang A."/>
            <person name="Hillier L."/>
            <person name="Baker C."/>
            <person name="Armstrong J."/>
            <person name="Shendure J."/>
            <person name="Paten B."/>
            <person name="Wilson R."/>
            <person name="Chao H."/>
            <person name="Schneider V."/>
            <person name="Ventura M."/>
            <person name="Kronenberg Z."/>
            <person name="Murali S."/>
            <person name="Gordon D."/>
            <person name="Cantsilieris S."/>
            <person name="Munson K."/>
            <person name="Nelson B."/>
            <person name="Raja A."/>
            <person name="Underwood J."/>
            <person name="Diekhans M."/>
            <person name="Fiddes I."/>
            <person name="Haussler D."/>
            <person name="Eichler E."/>
        </authorList>
    </citation>
    <scope>NUCLEOTIDE SEQUENCE [LARGE SCALE GENOMIC DNA]</scope>
    <source>
        <strain evidence="1">Yerkes chimp pedigree #C0471</strain>
    </source>
</reference>
<protein>
    <submittedName>
        <fullName evidence="1">C1orf61 isoform 2</fullName>
    </submittedName>
</protein>
<comment type="caution">
    <text evidence="1">The sequence shown here is derived from an EMBL/GenBank/DDBJ whole genome shotgun (WGS) entry which is preliminary data.</text>
</comment>
<sequence>QPQGPPEQSLLLTEAWSWASKKKQPHLFSGVIVGGHLWLLGPKRRMYFIWLGWIPSDKPSQLTER</sequence>